<dbReference type="EMBL" id="JAHUTI010048443">
    <property type="protein sequence ID" value="MED6247144.1"/>
    <property type="molecule type" value="Genomic_DNA"/>
</dbReference>
<sequence>MFFGYNPSGLPTKLAVSCFLHLQDLSISVPCPPSNASICTNKLTQLSPNSPKRHLRNQQNKLCYDNLDPESLYPWRPNSTYLVSRSLLYLKFLLSAQLRLFPVFNSSLPLSPYSWSFARLHS</sequence>
<accession>A0ABU7BA71</accession>
<dbReference type="Proteomes" id="UP001345963">
    <property type="component" value="Unassembled WGS sequence"/>
</dbReference>
<comment type="caution">
    <text evidence="1">The sequence shown here is derived from an EMBL/GenBank/DDBJ whole genome shotgun (WGS) entry which is preliminary data.</text>
</comment>
<evidence type="ECO:0000313" key="2">
    <source>
        <dbReference type="Proteomes" id="UP001345963"/>
    </source>
</evidence>
<evidence type="ECO:0000313" key="1">
    <source>
        <dbReference type="EMBL" id="MED6247144.1"/>
    </source>
</evidence>
<gene>
    <name evidence="1" type="ORF">ATANTOWER_031844</name>
</gene>
<organism evidence="1 2">
    <name type="scientific">Ataeniobius toweri</name>
    <dbReference type="NCBI Taxonomy" id="208326"/>
    <lineage>
        <taxon>Eukaryota</taxon>
        <taxon>Metazoa</taxon>
        <taxon>Chordata</taxon>
        <taxon>Craniata</taxon>
        <taxon>Vertebrata</taxon>
        <taxon>Euteleostomi</taxon>
        <taxon>Actinopterygii</taxon>
        <taxon>Neopterygii</taxon>
        <taxon>Teleostei</taxon>
        <taxon>Neoteleostei</taxon>
        <taxon>Acanthomorphata</taxon>
        <taxon>Ovalentaria</taxon>
        <taxon>Atherinomorphae</taxon>
        <taxon>Cyprinodontiformes</taxon>
        <taxon>Goodeidae</taxon>
        <taxon>Ataeniobius</taxon>
    </lineage>
</organism>
<protein>
    <submittedName>
        <fullName evidence="1">Uncharacterized protein</fullName>
    </submittedName>
</protein>
<proteinExistence type="predicted"/>
<name>A0ABU7BA71_9TELE</name>
<keyword evidence="2" id="KW-1185">Reference proteome</keyword>
<reference evidence="1 2" key="1">
    <citation type="submission" date="2021-07" db="EMBL/GenBank/DDBJ databases">
        <authorList>
            <person name="Palmer J.M."/>
        </authorList>
    </citation>
    <scope>NUCLEOTIDE SEQUENCE [LARGE SCALE GENOMIC DNA]</scope>
    <source>
        <strain evidence="1 2">AT_MEX2019</strain>
        <tissue evidence="1">Muscle</tissue>
    </source>
</reference>